<feature type="chain" id="PRO_5045052370" evidence="2">
    <location>
        <begin position="28"/>
        <end position="904"/>
    </location>
</feature>
<evidence type="ECO:0000256" key="1">
    <source>
        <dbReference type="SAM" id="Coils"/>
    </source>
</evidence>
<accession>A0ABT1XJI0</accession>
<name>A0ABT1XJI0_9BURK</name>
<dbReference type="EMBL" id="JANKHG010000018">
    <property type="protein sequence ID" value="MCR2747443.1"/>
    <property type="molecule type" value="Genomic_DNA"/>
</dbReference>
<feature type="domain" description="Jacalin-type lectin" evidence="3">
    <location>
        <begin position="768"/>
        <end position="902"/>
    </location>
</feature>
<dbReference type="InterPro" id="IPR036404">
    <property type="entry name" value="Jacalin-like_lectin_dom_sf"/>
</dbReference>
<comment type="caution">
    <text evidence="4">The sequence shown here is derived from an EMBL/GenBank/DDBJ whole genome shotgun (WGS) entry which is preliminary data.</text>
</comment>
<dbReference type="InterPro" id="IPR001229">
    <property type="entry name" value="Jacalin-like_lectin_dom"/>
</dbReference>
<protein>
    <submittedName>
        <fullName evidence="4">Lectin</fullName>
    </submittedName>
</protein>
<keyword evidence="5" id="KW-1185">Reference proteome</keyword>
<evidence type="ECO:0000256" key="2">
    <source>
        <dbReference type="SAM" id="SignalP"/>
    </source>
</evidence>
<gene>
    <name evidence="4" type="ORF">NSP04_12350</name>
</gene>
<keyword evidence="2" id="KW-0732">Signal</keyword>
<dbReference type="Gene3D" id="2.100.10.30">
    <property type="entry name" value="Jacalin-like lectin domain"/>
    <property type="match status" value="1"/>
</dbReference>
<feature type="signal peptide" evidence="2">
    <location>
        <begin position="1"/>
        <end position="27"/>
    </location>
</feature>
<evidence type="ECO:0000313" key="5">
    <source>
        <dbReference type="Proteomes" id="UP001165267"/>
    </source>
</evidence>
<dbReference type="SUPFAM" id="SSF51101">
    <property type="entry name" value="Mannose-binding lectins"/>
    <property type="match status" value="1"/>
</dbReference>
<proteinExistence type="predicted"/>
<dbReference type="SMART" id="SM00915">
    <property type="entry name" value="Jacalin"/>
    <property type="match status" value="1"/>
</dbReference>
<feature type="coiled-coil region" evidence="1">
    <location>
        <begin position="554"/>
        <end position="599"/>
    </location>
</feature>
<dbReference type="Pfam" id="PF01419">
    <property type="entry name" value="Jacalin"/>
    <property type="match status" value="1"/>
</dbReference>
<dbReference type="PROSITE" id="PS51752">
    <property type="entry name" value="JACALIN_LECTIN"/>
    <property type="match status" value="1"/>
</dbReference>
<sequence length="904" mass="97298">MTLKDKHLFNASLLLAGALALCGPAHAQEVPAVSPTLKKMLGALPLAEAKEQLQGMVGDLKKTSCGGGLKGCYFTEKGPVQLYFFTSNTAQQTFFVVVDKSFPMPKLLKENVQKMMGNTVLSSPIISISTSDFELETVKMPPDLQKLVREKYFNVNSLAFSSGVQLAARADLGGPVKAAMQSLGVQGSDVTMRAAVVMPIPTDLAGGAGTGAGMADAVSHGDTMKKAGADALSPEAFIELQFAPNARISLRQPEMDLTDATFFLNNALTFGYKGNAIYRAVPNKKIITQFQTPLSPAGAIDFLDFSFRMATPPAFTMEDQARVMIAMATPDPRLAQYGGGFIRNIESYKNTLLTVTKPLSVFQVRNPNPPNEYRFGDNTKPFPTDPNKFNITVLGPLTDGGPWMRVAGDAYILGQKMGWMDASAGKDGLHGVAGEMIDLKLGPLGRVKVKMEALADVDQRSQEISMRGNFVGQAVNVVLSGNTLSIEVPPSCVNPFEIKTSVAIEASTNIATVFEGQGGANVDPSKIQGCIGAQLEAAYKKIAGEYKNLSGYTASAANAELKKIANAAAAAEAEAKKQAEAAEREYNKAKDAARNVASTSTNSVNKAFNDAGNAFKKLGKKKKHKPAPDPRFAASVFDWDFYYDNNPDVVKAKVDLATHWADSGFEKGRQGSPEFGASFYWHRYTDVQQLCKLGDRLCVTNHWLNYGIEQGRQGSPNFSLYSYMNRYSDLRRVFGEENYETAITHWFDNGEELEGRDASPTSTAKATVSGPARVGGGGGGFWSDMATCKNQHVTGFRIGAGRLVDRVQFKYPNGWAPRQGGGDGWQADVNLPKGQYIVRVDYRNGSMVDQVSFTTNTGVKYGPYGGGGGSPGTYLVTPGEKLGCMRGRAGSSMDRLTFTSTGPR</sequence>
<evidence type="ECO:0000313" key="4">
    <source>
        <dbReference type="EMBL" id="MCR2747443.1"/>
    </source>
</evidence>
<reference evidence="4" key="1">
    <citation type="submission" date="2022-07" db="EMBL/GenBank/DDBJ databases">
        <authorList>
            <person name="Xamxidin M."/>
        </authorList>
    </citation>
    <scope>NUCLEOTIDE SEQUENCE</scope>
    <source>
        <strain evidence="4">YS8-69</strain>
    </source>
</reference>
<organism evidence="4 5">
    <name type="scientific">Limnobacter parvus</name>
    <dbReference type="NCBI Taxonomy" id="2939690"/>
    <lineage>
        <taxon>Bacteria</taxon>
        <taxon>Pseudomonadati</taxon>
        <taxon>Pseudomonadota</taxon>
        <taxon>Betaproteobacteria</taxon>
        <taxon>Burkholderiales</taxon>
        <taxon>Burkholderiaceae</taxon>
        <taxon>Limnobacter</taxon>
    </lineage>
</organism>
<dbReference type="RefSeq" id="WP_257512656.1">
    <property type="nucleotide sequence ID" value="NZ_JANKHG010000018.1"/>
</dbReference>
<dbReference type="Proteomes" id="UP001165267">
    <property type="component" value="Unassembled WGS sequence"/>
</dbReference>
<keyword evidence="1" id="KW-0175">Coiled coil</keyword>
<evidence type="ECO:0000259" key="3">
    <source>
        <dbReference type="PROSITE" id="PS51752"/>
    </source>
</evidence>